<dbReference type="GO" id="GO:0006351">
    <property type="term" value="P:DNA-templated transcription"/>
    <property type="evidence" value="ECO:0007669"/>
    <property type="project" value="InterPro"/>
</dbReference>
<dbReference type="InterPro" id="IPR000722">
    <property type="entry name" value="RNA_pol_asu"/>
</dbReference>
<evidence type="ECO:0000256" key="1">
    <source>
        <dbReference type="ARBA" id="ARBA00022478"/>
    </source>
</evidence>
<evidence type="ECO:0000256" key="5">
    <source>
        <dbReference type="ARBA" id="ARBA00048552"/>
    </source>
</evidence>
<evidence type="ECO:0000256" key="3">
    <source>
        <dbReference type="ARBA" id="ARBA00022695"/>
    </source>
</evidence>
<keyword evidence="1 6" id="KW-0240">DNA-directed RNA polymerase</keyword>
<organism evidence="8 9">
    <name type="scientific">Blyttiomyces helicus</name>
    <dbReference type="NCBI Taxonomy" id="388810"/>
    <lineage>
        <taxon>Eukaryota</taxon>
        <taxon>Fungi</taxon>
        <taxon>Fungi incertae sedis</taxon>
        <taxon>Chytridiomycota</taxon>
        <taxon>Chytridiomycota incertae sedis</taxon>
        <taxon>Chytridiomycetes</taxon>
        <taxon>Chytridiomycetes incertae sedis</taxon>
        <taxon>Blyttiomyces</taxon>
    </lineage>
</organism>
<dbReference type="Gene3D" id="3.30.1490.180">
    <property type="entry name" value="RNA polymerase ii"/>
    <property type="match status" value="1"/>
</dbReference>
<accession>A0A4P9WIQ3</accession>
<dbReference type="PANTHER" id="PTHR19376">
    <property type="entry name" value="DNA-DIRECTED RNA POLYMERASE"/>
    <property type="match status" value="1"/>
</dbReference>
<evidence type="ECO:0000259" key="7">
    <source>
        <dbReference type="SMART" id="SM00663"/>
    </source>
</evidence>
<name>A0A4P9WIQ3_9FUNG</name>
<dbReference type="InterPro" id="IPR045867">
    <property type="entry name" value="DNA-dir_RpoC_beta_prime"/>
</dbReference>
<evidence type="ECO:0000313" key="8">
    <source>
        <dbReference type="EMBL" id="RKO90446.1"/>
    </source>
</evidence>
<comment type="catalytic activity">
    <reaction evidence="5 6">
        <text>RNA(n) + a ribonucleoside 5'-triphosphate = RNA(n+1) + diphosphate</text>
        <dbReference type="Rhea" id="RHEA:21248"/>
        <dbReference type="Rhea" id="RHEA-COMP:14527"/>
        <dbReference type="Rhea" id="RHEA-COMP:17342"/>
        <dbReference type="ChEBI" id="CHEBI:33019"/>
        <dbReference type="ChEBI" id="CHEBI:61557"/>
        <dbReference type="ChEBI" id="CHEBI:140395"/>
        <dbReference type="EC" id="2.7.7.6"/>
    </reaction>
</comment>
<evidence type="ECO:0000256" key="4">
    <source>
        <dbReference type="ARBA" id="ARBA00023163"/>
    </source>
</evidence>
<dbReference type="OrthoDB" id="270392at2759"/>
<evidence type="ECO:0000256" key="2">
    <source>
        <dbReference type="ARBA" id="ARBA00022679"/>
    </source>
</evidence>
<comment type="function">
    <text evidence="6">DNA-dependent RNA polymerase catalyzes the transcription of DNA into RNA using the four ribonucleoside triphosphates as substrates.</text>
</comment>
<dbReference type="SMART" id="SM00663">
    <property type="entry name" value="RPOLA_N"/>
    <property type="match status" value="1"/>
</dbReference>
<dbReference type="GO" id="GO:0003899">
    <property type="term" value="F:DNA-directed RNA polymerase activity"/>
    <property type="evidence" value="ECO:0007669"/>
    <property type="project" value="UniProtKB-EC"/>
</dbReference>
<dbReference type="Pfam" id="PF04997">
    <property type="entry name" value="RNA_pol_Rpb1_1"/>
    <property type="match status" value="1"/>
</dbReference>
<protein>
    <recommendedName>
        <fullName evidence="6">DNA-directed RNA polymerase subunit</fullName>
        <ecNumber evidence="6">2.7.7.6</ecNumber>
    </recommendedName>
</protein>
<keyword evidence="4 6" id="KW-0804">Transcription</keyword>
<dbReference type="GO" id="GO:0005665">
    <property type="term" value="C:RNA polymerase II, core complex"/>
    <property type="evidence" value="ECO:0007669"/>
    <property type="project" value="TreeGrafter"/>
</dbReference>
<sequence length="216" mass="23759">MNPENAHPEWMSITVLPVPPPCVRPNDLTHMLNNIVRFSNSIGKNEHGASVNIFPKALEVNMTNYMDNELSGVDQSLQKGGRPIKSISARLKGKEDRICKNMMGKPLDFSASSVITGDPYFSIEEAGVPKSIAFNVTFPETVNALNIENMQKLVNNSPNYPGARFNISGVDGKRFDLKKVKVKPRVKIGDTLERHMIDGDLFIFNLSGATGLMVGS</sequence>
<dbReference type="InterPro" id="IPR007080">
    <property type="entry name" value="RNA_pol_Rpb1_1"/>
</dbReference>
<dbReference type="InterPro" id="IPR006592">
    <property type="entry name" value="RNA_pol_N"/>
</dbReference>
<comment type="similarity">
    <text evidence="6">Belongs to the RNA polymerase beta' chain family.</text>
</comment>
<evidence type="ECO:0000313" key="9">
    <source>
        <dbReference type="Proteomes" id="UP000269721"/>
    </source>
</evidence>
<evidence type="ECO:0000256" key="6">
    <source>
        <dbReference type="RuleBase" id="RU004279"/>
    </source>
</evidence>
<proteinExistence type="inferred from homology"/>
<keyword evidence="2 6" id="KW-0808">Transferase</keyword>
<reference evidence="9" key="1">
    <citation type="journal article" date="2018" name="Nat. Microbiol.">
        <title>Leveraging single-cell genomics to expand the fungal tree of life.</title>
        <authorList>
            <person name="Ahrendt S.R."/>
            <person name="Quandt C.A."/>
            <person name="Ciobanu D."/>
            <person name="Clum A."/>
            <person name="Salamov A."/>
            <person name="Andreopoulos B."/>
            <person name="Cheng J.F."/>
            <person name="Woyke T."/>
            <person name="Pelin A."/>
            <person name="Henrissat B."/>
            <person name="Reynolds N.K."/>
            <person name="Benny G.L."/>
            <person name="Smith M.E."/>
            <person name="James T.Y."/>
            <person name="Grigoriev I.V."/>
        </authorList>
    </citation>
    <scope>NUCLEOTIDE SEQUENCE [LARGE SCALE GENOMIC DNA]</scope>
</reference>
<dbReference type="SUPFAM" id="SSF64484">
    <property type="entry name" value="beta and beta-prime subunits of DNA dependent RNA-polymerase"/>
    <property type="match status" value="1"/>
</dbReference>
<dbReference type="AlphaFoldDB" id="A0A4P9WIQ3"/>
<dbReference type="PANTHER" id="PTHR19376:SF37">
    <property type="entry name" value="DNA-DIRECTED RNA POLYMERASE II SUBUNIT RPB1"/>
    <property type="match status" value="1"/>
</dbReference>
<keyword evidence="3 6" id="KW-0548">Nucleotidyltransferase</keyword>
<dbReference type="Pfam" id="PF00623">
    <property type="entry name" value="RNA_pol_Rpb1_2"/>
    <property type="match status" value="1"/>
</dbReference>
<dbReference type="EC" id="2.7.7.6" evidence="6"/>
<dbReference type="Proteomes" id="UP000269721">
    <property type="component" value="Unassembled WGS sequence"/>
</dbReference>
<keyword evidence="9" id="KW-1185">Reference proteome</keyword>
<dbReference type="GO" id="GO:0003677">
    <property type="term" value="F:DNA binding"/>
    <property type="evidence" value="ECO:0007669"/>
    <property type="project" value="InterPro"/>
</dbReference>
<feature type="domain" description="RNA polymerase N-terminal" evidence="7">
    <location>
        <begin position="9"/>
        <end position="216"/>
    </location>
</feature>
<gene>
    <name evidence="8" type="ORF">BDK51DRAFT_35905</name>
</gene>
<dbReference type="EMBL" id="KZ995553">
    <property type="protein sequence ID" value="RKO90446.1"/>
    <property type="molecule type" value="Genomic_DNA"/>
</dbReference>